<dbReference type="OrthoDB" id="6770994at2759"/>
<reference evidence="2 3" key="1">
    <citation type="journal article" date="2019" name="Sci. Rep.">
        <title>Orb-weaving spider Araneus ventricosus genome elucidates the spidroin gene catalogue.</title>
        <authorList>
            <person name="Kono N."/>
            <person name="Nakamura H."/>
            <person name="Ohtoshi R."/>
            <person name="Moran D.A.P."/>
            <person name="Shinohara A."/>
            <person name="Yoshida Y."/>
            <person name="Fujiwara M."/>
            <person name="Mori M."/>
            <person name="Tomita M."/>
            <person name="Arakawa K."/>
        </authorList>
    </citation>
    <scope>NUCLEOTIDE SEQUENCE [LARGE SCALE GENOMIC DNA]</scope>
</reference>
<keyword evidence="3" id="KW-1185">Reference proteome</keyword>
<proteinExistence type="predicted"/>
<evidence type="ECO:0000313" key="3">
    <source>
        <dbReference type="Proteomes" id="UP000499080"/>
    </source>
</evidence>
<name>A0A4Y2MVY9_ARAVE</name>
<dbReference type="Pfam" id="PF00078">
    <property type="entry name" value="RVT_1"/>
    <property type="match status" value="1"/>
</dbReference>
<dbReference type="PROSITE" id="PS50878">
    <property type="entry name" value="RT_POL"/>
    <property type="match status" value="1"/>
</dbReference>
<sequence length="109" mass="12605">MEKRFSCTVTLYIENAFNSIYWSQIKQLLSKYRLPYMLSRILKNFLKDRTVLLTSGNTRMSNQGVQQGSSSGPALWLFIIIELLEETSNRFGAYDEIKIQVNADDIVVM</sequence>
<feature type="domain" description="Reverse transcriptase" evidence="1">
    <location>
        <begin position="1"/>
        <end position="109"/>
    </location>
</feature>
<protein>
    <recommendedName>
        <fullName evidence="1">Reverse transcriptase domain-containing protein</fullName>
    </recommendedName>
</protein>
<comment type="caution">
    <text evidence="2">The sequence shown here is derived from an EMBL/GenBank/DDBJ whole genome shotgun (WGS) entry which is preliminary data.</text>
</comment>
<dbReference type="InterPro" id="IPR000477">
    <property type="entry name" value="RT_dom"/>
</dbReference>
<evidence type="ECO:0000259" key="1">
    <source>
        <dbReference type="PROSITE" id="PS50878"/>
    </source>
</evidence>
<dbReference type="Proteomes" id="UP000499080">
    <property type="component" value="Unassembled WGS sequence"/>
</dbReference>
<accession>A0A4Y2MVY9</accession>
<dbReference type="AlphaFoldDB" id="A0A4Y2MVY9"/>
<dbReference type="EMBL" id="BGPR01008067">
    <property type="protein sequence ID" value="GBN31331.1"/>
    <property type="molecule type" value="Genomic_DNA"/>
</dbReference>
<organism evidence="2 3">
    <name type="scientific">Araneus ventricosus</name>
    <name type="common">Orbweaver spider</name>
    <name type="synonym">Epeira ventricosa</name>
    <dbReference type="NCBI Taxonomy" id="182803"/>
    <lineage>
        <taxon>Eukaryota</taxon>
        <taxon>Metazoa</taxon>
        <taxon>Ecdysozoa</taxon>
        <taxon>Arthropoda</taxon>
        <taxon>Chelicerata</taxon>
        <taxon>Arachnida</taxon>
        <taxon>Araneae</taxon>
        <taxon>Araneomorphae</taxon>
        <taxon>Entelegynae</taxon>
        <taxon>Araneoidea</taxon>
        <taxon>Araneidae</taxon>
        <taxon>Araneus</taxon>
    </lineage>
</organism>
<evidence type="ECO:0000313" key="2">
    <source>
        <dbReference type="EMBL" id="GBN31331.1"/>
    </source>
</evidence>
<gene>
    <name evidence="2" type="ORF">AVEN_153048_1</name>
</gene>